<dbReference type="RefSeq" id="WP_213529763.1">
    <property type="nucleotide sequence ID" value="NZ_BOVJ01000126.1"/>
</dbReference>
<dbReference type="Proteomes" id="UP000680304">
    <property type="component" value="Unassembled WGS sequence"/>
</dbReference>
<dbReference type="Gene3D" id="1.10.4030.10">
    <property type="entry name" value="Porin chaperone SurA, peptide-binding domain"/>
    <property type="match status" value="1"/>
</dbReference>
<comment type="caution">
    <text evidence="1">The sequence shown here is derived from an EMBL/GenBank/DDBJ whole genome shotgun (WGS) entry which is preliminary data.</text>
</comment>
<accession>A0ABQ4NAM2</accession>
<name>A0ABQ4NAM2_9BACL</name>
<organism evidence="1 2">
    <name type="scientific">Paenibacillus cisolokensis</name>
    <dbReference type="NCBI Taxonomy" id="1658519"/>
    <lineage>
        <taxon>Bacteria</taxon>
        <taxon>Bacillati</taxon>
        <taxon>Bacillota</taxon>
        <taxon>Bacilli</taxon>
        <taxon>Bacillales</taxon>
        <taxon>Paenibacillaceae</taxon>
        <taxon>Paenibacillus</taxon>
    </lineage>
</organism>
<sequence length="218" mass="24501">MKKKFLPIMIGLGVLVGSASVIYSQSSVSPSLADKIKAGFDAIQASLNEQKTETDAPLLVEGEGIRIDAERFIFYKKNLEVIHSLQKGPMLTDIQIIDEMIKKELAVQYAKKLGFKVSPQEIDEVVRFERESLKNADSDSDFVKELMKNRIRITGMTEDEFWNSDLVRNHYEESLLIAKLASHIAEGKINGITNLNEFQNELLASSKNKLKINTAALR</sequence>
<dbReference type="InterPro" id="IPR027304">
    <property type="entry name" value="Trigger_fact/SurA_dom_sf"/>
</dbReference>
<reference evidence="1 2" key="1">
    <citation type="submission" date="2021-04" db="EMBL/GenBank/DDBJ databases">
        <title>Draft genome sequence of Paenibacillus cisolokensis, LC2-13A.</title>
        <authorList>
            <person name="Uke A."/>
            <person name="Chhe C."/>
            <person name="Baramee S."/>
            <person name="Kosugi A."/>
        </authorList>
    </citation>
    <scope>NUCLEOTIDE SEQUENCE [LARGE SCALE GENOMIC DNA]</scope>
    <source>
        <strain evidence="1 2">LC2-13A</strain>
    </source>
</reference>
<gene>
    <name evidence="1" type="ORF">PACILC2_38420</name>
</gene>
<evidence type="ECO:0000313" key="2">
    <source>
        <dbReference type="Proteomes" id="UP000680304"/>
    </source>
</evidence>
<evidence type="ECO:0008006" key="3">
    <source>
        <dbReference type="Google" id="ProtNLM"/>
    </source>
</evidence>
<dbReference type="EMBL" id="BOVJ01000126">
    <property type="protein sequence ID" value="GIQ65274.1"/>
    <property type="molecule type" value="Genomic_DNA"/>
</dbReference>
<keyword evidence="2" id="KW-1185">Reference proteome</keyword>
<evidence type="ECO:0000313" key="1">
    <source>
        <dbReference type="EMBL" id="GIQ65274.1"/>
    </source>
</evidence>
<protein>
    <recommendedName>
        <fullName evidence="3">SurA N-terminal domain-containing protein</fullName>
    </recommendedName>
</protein>
<dbReference type="Pfam" id="PF13624">
    <property type="entry name" value="SurA_N_3"/>
    <property type="match status" value="1"/>
</dbReference>
<dbReference type="SUPFAM" id="SSF109998">
    <property type="entry name" value="Triger factor/SurA peptide-binding domain-like"/>
    <property type="match status" value="1"/>
</dbReference>
<proteinExistence type="predicted"/>